<evidence type="ECO:0000313" key="2">
    <source>
        <dbReference type="EMBL" id="GBP20255.1"/>
    </source>
</evidence>
<protein>
    <submittedName>
        <fullName evidence="2">Uncharacterized protein</fullName>
    </submittedName>
</protein>
<keyword evidence="1" id="KW-1133">Transmembrane helix</keyword>
<dbReference type="EMBL" id="BGZK01000116">
    <property type="protein sequence ID" value="GBP20255.1"/>
    <property type="molecule type" value="Genomic_DNA"/>
</dbReference>
<dbReference type="AlphaFoldDB" id="A0A4C1U1M7"/>
<comment type="caution">
    <text evidence="2">The sequence shown here is derived from an EMBL/GenBank/DDBJ whole genome shotgun (WGS) entry which is preliminary data.</text>
</comment>
<reference evidence="2 3" key="1">
    <citation type="journal article" date="2019" name="Commun. Biol.">
        <title>The bagworm genome reveals a unique fibroin gene that provides high tensile strength.</title>
        <authorList>
            <person name="Kono N."/>
            <person name="Nakamura H."/>
            <person name="Ohtoshi R."/>
            <person name="Tomita M."/>
            <person name="Numata K."/>
            <person name="Arakawa K."/>
        </authorList>
    </citation>
    <scope>NUCLEOTIDE SEQUENCE [LARGE SCALE GENOMIC DNA]</scope>
</reference>
<evidence type="ECO:0000256" key="1">
    <source>
        <dbReference type="SAM" id="Phobius"/>
    </source>
</evidence>
<keyword evidence="3" id="KW-1185">Reference proteome</keyword>
<evidence type="ECO:0000313" key="3">
    <source>
        <dbReference type="Proteomes" id="UP000299102"/>
    </source>
</evidence>
<keyword evidence="1" id="KW-0812">Transmembrane</keyword>
<proteinExistence type="predicted"/>
<organism evidence="2 3">
    <name type="scientific">Eumeta variegata</name>
    <name type="common">Bagworm moth</name>
    <name type="synonym">Eumeta japonica</name>
    <dbReference type="NCBI Taxonomy" id="151549"/>
    <lineage>
        <taxon>Eukaryota</taxon>
        <taxon>Metazoa</taxon>
        <taxon>Ecdysozoa</taxon>
        <taxon>Arthropoda</taxon>
        <taxon>Hexapoda</taxon>
        <taxon>Insecta</taxon>
        <taxon>Pterygota</taxon>
        <taxon>Neoptera</taxon>
        <taxon>Endopterygota</taxon>
        <taxon>Lepidoptera</taxon>
        <taxon>Glossata</taxon>
        <taxon>Ditrysia</taxon>
        <taxon>Tineoidea</taxon>
        <taxon>Psychidae</taxon>
        <taxon>Oiketicinae</taxon>
        <taxon>Eumeta</taxon>
    </lineage>
</organism>
<name>A0A4C1U1M7_EUMVA</name>
<feature type="transmembrane region" description="Helical" evidence="1">
    <location>
        <begin position="64"/>
        <end position="86"/>
    </location>
</feature>
<accession>A0A4C1U1M7</accession>
<keyword evidence="1" id="KW-0472">Membrane</keyword>
<dbReference type="Proteomes" id="UP000299102">
    <property type="component" value="Unassembled WGS sequence"/>
</dbReference>
<sequence>MGDDDHILYAGLEKSDYSEKSAQLGIFQSDTTLKVTRRSGVRHREWTTNAEDGYKESIRLRGAVTVRVIISVITFVIVAVVAGTTITTRRPRPGPSAR</sequence>
<gene>
    <name evidence="2" type="ORF">EVAR_82128_1</name>
</gene>